<dbReference type="GO" id="GO:0005524">
    <property type="term" value="F:ATP binding"/>
    <property type="evidence" value="ECO:0007669"/>
    <property type="project" value="UniProtKB-KW"/>
</dbReference>
<dbReference type="EMBL" id="CP006842">
    <property type="protein sequence ID" value="AHW65416.1"/>
    <property type="molecule type" value="Genomic_DNA"/>
</dbReference>
<name>X5EFP4_9CORY</name>
<feature type="domain" description="ABC transporter" evidence="4">
    <location>
        <begin position="11"/>
        <end position="233"/>
    </location>
</feature>
<protein>
    <submittedName>
        <fullName evidence="5">ABC-type transporter, ATPase subunit</fullName>
    </submittedName>
</protein>
<dbReference type="RefSeq" id="WP_038550434.1">
    <property type="nucleotide sequence ID" value="NZ_CP006842.1"/>
</dbReference>
<keyword evidence="3" id="KW-0067">ATP-binding</keyword>
<evidence type="ECO:0000256" key="1">
    <source>
        <dbReference type="ARBA" id="ARBA00022448"/>
    </source>
</evidence>
<dbReference type="GO" id="GO:0016887">
    <property type="term" value="F:ATP hydrolysis activity"/>
    <property type="evidence" value="ECO:0007669"/>
    <property type="project" value="InterPro"/>
</dbReference>
<evidence type="ECO:0000259" key="4">
    <source>
        <dbReference type="PROSITE" id="PS50893"/>
    </source>
</evidence>
<organism evidence="5 6">
    <name type="scientific">Corynebacterium glyciniphilum AJ 3170</name>
    <dbReference type="NCBI Taxonomy" id="1404245"/>
    <lineage>
        <taxon>Bacteria</taxon>
        <taxon>Bacillati</taxon>
        <taxon>Actinomycetota</taxon>
        <taxon>Actinomycetes</taxon>
        <taxon>Mycobacteriales</taxon>
        <taxon>Corynebacteriaceae</taxon>
        <taxon>Corynebacterium</taxon>
    </lineage>
</organism>
<evidence type="ECO:0000256" key="2">
    <source>
        <dbReference type="ARBA" id="ARBA00022741"/>
    </source>
</evidence>
<dbReference type="InterPro" id="IPR003593">
    <property type="entry name" value="AAA+_ATPase"/>
</dbReference>
<dbReference type="eggNOG" id="COG1131">
    <property type="taxonomic scope" value="Bacteria"/>
</dbReference>
<dbReference type="STRING" id="1404245.CGLY_14900"/>
<dbReference type="SMART" id="SM00382">
    <property type="entry name" value="AAA"/>
    <property type="match status" value="1"/>
</dbReference>
<dbReference type="PANTHER" id="PTHR42939">
    <property type="entry name" value="ABC TRANSPORTER ATP-BINDING PROTEIN ALBC-RELATED"/>
    <property type="match status" value="1"/>
</dbReference>
<evidence type="ECO:0000256" key="3">
    <source>
        <dbReference type="ARBA" id="ARBA00022840"/>
    </source>
</evidence>
<dbReference type="KEGG" id="cgy:CGLY_14900"/>
<keyword evidence="6" id="KW-1185">Reference proteome</keyword>
<keyword evidence="1" id="KW-0813">Transport</keyword>
<sequence>MTDTQYATGLIHTRGLSKNYGSRTALATIDLDLRPGQIIGLLGENGCGKTTLLKTLAGVLSGYDGEVTIAGHAPGPESKSLVSFLPDVGFLIPSHKVSFCLTMWSDFFADFDIDKARSMINDFGIDENLRIKQLSKGMREKVQVAIAMSRRTPVYLLDEPISGVDPSARDSILRSIMANLSEDSLLLISTHLVHDLEPMLDAVVMMRYGQVMLQGSADDLRAHHGTSLDGIFREEYR</sequence>
<dbReference type="InterPro" id="IPR027417">
    <property type="entry name" value="P-loop_NTPase"/>
</dbReference>
<proteinExistence type="predicted"/>
<dbReference type="Proteomes" id="UP000023703">
    <property type="component" value="Chromosome"/>
</dbReference>
<dbReference type="InterPro" id="IPR051782">
    <property type="entry name" value="ABC_Transporter_VariousFunc"/>
</dbReference>
<dbReference type="CDD" id="cd03230">
    <property type="entry name" value="ABC_DR_subfamily_A"/>
    <property type="match status" value="1"/>
</dbReference>
<evidence type="ECO:0000313" key="5">
    <source>
        <dbReference type="EMBL" id="AHW65416.1"/>
    </source>
</evidence>
<dbReference type="OrthoDB" id="9804819at2"/>
<dbReference type="PANTHER" id="PTHR42939:SF1">
    <property type="entry name" value="ABC TRANSPORTER ATP-BINDING PROTEIN ALBC-RELATED"/>
    <property type="match status" value="1"/>
</dbReference>
<dbReference type="HOGENOM" id="CLU_000604_1_2_11"/>
<dbReference type="Pfam" id="PF00005">
    <property type="entry name" value="ABC_tran"/>
    <property type="match status" value="1"/>
</dbReference>
<dbReference type="AlphaFoldDB" id="X5EFP4"/>
<accession>X5EFP4</accession>
<reference evidence="5 6" key="1">
    <citation type="journal article" date="2015" name="Int. J. Syst. Evol. Microbiol.">
        <title>Revisiting Corynebacterium glyciniphilum (ex Kubota et al., 1972) sp. nov., nom. rev., isolated from putrefied banana.</title>
        <authorList>
            <person name="Al-Dilaimi A."/>
            <person name="Bednarz H."/>
            <person name="Lomker A."/>
            <person name="Niehaus K."/>
            <person name="Kalinowski J."/>
            <person name="Ruckert C."/>
        </authorList>
    </citation>
    <scope>NUCLEOTIDE SEQUENCE [LARGE SCALE GENOMIC DNA]</scope>
    <source>
        <strain evidence="5">AJ 3170</strain>
    </source>
</reference>
<gene>
    <name evidence="5" type="ORF">CGLY_14900</name>
</gene>
<dbReference type="SUPFAM" id="SSF52540">
    <property type="entry name" value="P-loop containing nucleoside triphosphate hydrolases"/>
    <property type="match status" value="1"/>
</dbReference>
<evidence type="ECO:0000313" key="6">
    <source>
        <dbReference type="Proteomes" id="UP000023703"/>
    </source>
</evidence>
<dbReference type="PROSITE" id="PS50893">
    <property type="entry name" value="ABC_TRANSPORTER_2"/>
    <property type="match status" value="1"/>
</dbReference>
<keyword evidence="2" id="KW-0547">Nucleotide-binding</keyword>
<dbReference type="Gene3D" id="3.40.50.300">
    <property type="entry name" value="P-loop containing nucleotide triphosphate hydrolases"/>
    <property type="match status" value="1"/>
</dbReference>
<dbReference type="InterPro" id="IPR003439">
    <property type="entry name" value="ABC_transporter-like_ATP-bd"/>
</dbReference>